<feature type="non-terminal residue" evidence="1">
    <location>
        <position position="92"/>
    </location>
</feature>
<name>A0A9N8ZXU2_FUNMO</name>
<organism evidence="1 2">
    <name type="scientific">Funneliformis mosseae</name>
    <name type="common">Endomycorrhizal fungus</name>
    <name type="synonym">Glomus mosseae</name>
    <dbReference type="NCBI Taxonomy" id="27381"/>
    <lineage>
        <taxon>Eukaryota</taxon>
        <taxon>Fungi</taxon>
        <taxon>Fungi incertae sedis</taxon>
        <taxon>Mucoromycota</taxon>
        <taxon>Glomeromycotina</taxon>
        <taxon>Glomeromycetes</taxon>
        <taxon>Glomerales</taxon>
        <taxon>Glomeraceae</taxon>
        <taxon>Funneliformis</taxon>
    </lineage>
</organism>
<dbReference type="AlphaFoldDB" id="A0A9N8ZXU2"/>
<reference evidence="1" key="1">
    <citation type="submission" date="2021-06" db="EMBL/GenBank/DDBJ databases">
        <authorList>
            <person name="Kallberg Y."/>
            <person name="Tangrot J."/>
            <person name="Rosling A."/>
        </authorList>
    </citation>
    <scope>NUCLEOTIDE SEQUENCE</scope>
    <source>
        <strain evidence="1">87-6 pot B 2015</strain>
    </source>
</reference>
<dbReference type="EMBL" id="CAJVPP010000790">
    <property type="protein sequence ID" value="CAG8512238.1"/>
    <property type="molecule type" value="Genomic_DNA"/>
</dbReference>
<protein>
    <submittedName>
        <fullName evidence="1">5700_t:CDS:1</fullName>
    </submittedName>
</protein>
<keyword evidence="2" id="KW-1185">Reference proteome</keyword>
<accession>A0A9N8ZXU2</accession>
<comment type="caution">
    <text evidence="1">The sequence shown here is derived from an EMBL/GenBank/DDBJ whole genome shotgun (WGS) entry which is preliminary data.</text>
</comment>
<evidence type="ECO:0000313" key="2">
    <source>
        <dbReference type="Proteomes" id="UP000789375"/>
    </source>
</evidence>
<proteinExistence type="predicted"/>
<evidence type="ECO:0000313" key="1">
    <source>
        <dbReference type="EMBL" id="CAG8512238.1"/>
    </source>
</evidence>
<gene>
    <name evidence="1" type="ORF">FMOSSE_LOCUS4597</name>
</gene>
<dbReference type="Proteomes" id="UP000789375">
    <property type="component" value="Unassembled WGS sequence"/>
</dbReference>
<sequence>LLWCENIDDVNRKEWQVCDSIYLHKWSLTDIEMISVNALLTPLGSTLVSNVENNFRMRQRLHSSVEGWKCTRITQVSRPWLICIGDGTNWSD</sequence>